<name>A0ABW9RNN1_9BACT</name>
<reference evidence="1 2" key="1">
    <citation type="submission" date="2019-02" db="EMBL/GenBank/DDBJ databases">
        <authorList>
            <person name="Goldberg S.R."/>
            <person name="Haltli B.A."/>
            <person name="Correa H."/>
            <person name="Russell K.G."/>
        </authorList>
    </citation>
    <scope>NUCLEOTIDE SEQUENCE [LARGE SCALE GENOMIC DNA]</scope>
    <source>
        <strain evidence="1 2">JCM 16186</strain>
    </source>
</reference>
<organism evidence="1 2">
    <name type="scientific">Fulvivirga kasyanovii</name>
    <dbReference type="NCBI Taxonomy" id="396812"/>
    <lineage>
        <taxon>Bacteria</taxon>
        <taxon>Pseudomonadati</taxon>
        <taxon>Bacteroidota</taxon>
        <taxon>Cytophagia</taxon>
        <taxon>Cytophagales</taxon>
        <taxon>Fulvivirgaceae</taxon>
        <taxon>Fulvivirga</taxon>
    </lineage>
</organism>
<accession>A0ABW9RNN1</accession>
<evidence type="ECO:0000313" key="1">
    <source>
        <dbReference type="EMBL" id="MTI25749.1"/>
    </source>
</evidence>
<evidence type="ECO:0000313" key="2">
    <source>
        <dbReference type="Proteomes" id="UP000798808"/>
    </source>
</evidence>
<comment type="caution">
    <text evidence="1">The sequence shown here is derived from an EMBL/GenBank/DDBJ whole genome shotgun (WGS) entry which is preliminary data.</text>
</comment>
<dbReference type="Proteomes" id="UP000798808">
    <property type="component" value="Unassembled WGS sequence"/>
</dbReference>
<protein>
    <submittedName>
        <fullName evidence="1">Uncharacterized protein</fullName>
    </submittedName>
</protein>
<keyword evidence="2" id="KW-1185">Reference proteome</keyword>
<gene>
    <name evidence="1" type="ORF">E1163_12405</name>
</gene>
<sequence>MIVWFKDGNIRTLHSIDWRSRYSKSRNRETGLARLRKKIADYGANAENAEIYDKSTRQLIEKYHKGVKQEPKNDDQ</sequence>
<proteinExistence type="predicted"/>
<dbReference type="EMBL" id="SMLW01000537">
    <property type="protein sequence ID" value="MTI25749.1"/>
    <property type="molecule type" value="Genomic_DNA"/>
</dbReference>